<proteinExistence type="predicted"/>
<dbReference type="Proteomes" id="UP000318288">
    <property type="component" value="Unassembled WGS sequence"/>
</dbReference>
<protein>
    <recommendedName>
        <fullName evidence="3">Prepilin-type N-terminal cleavage/methylation domain-containing protein</fullName>
    </recommendedName>
</protein>
<comment type="caution">
    <text evidence="1">The sequence shown here is derived from an EMBL/GenBank/DDBJ whole genome shotgun (WGS) entry which is preliminary data.</text>
</comment>
<name>A0A5C6FF17_9BACT</name>
<gene>
    <name evidence="1" type="ORF">Poly51_03750</name>
</gene>
<evidence type="ECO:0000313" key="2">
    <source>
        <dbReference type="Proteomes" id="UP000318288"/>
    </source>
</evidence>
<evidence type="ECO:0000313" key="1">
    <source>
        <dbReference type="EMBL" id="TWU60101.1"/>
    </source>
</evidence>
<organism evidence="1 2">
    <name type="scientific">Rubripirellula tenax</name>
    <dbReference type="NCBI Taxonomy" id="2528015"/>
    <lineage>
        <taxon>Bacteria</taxon>
        <taxon>Pseudomonadati</taxon>
        <taxon>Planctomycetota</taxon>
        <taxon>Planctomycetia</taxon>
        <taxon>Pirellulales</taxon>
        <taxon>Pirellulaceae</taxon>
        <taxon>Rubripirellula</taxon>
    </lineage>
</organism>
<dbReference type="InterPro" id="IPR012902">
    <property type="entry name" value="N_methyl_site"/>
</dbReference>
<accession>A0A5C6FF17</accession>
<keyword evidence="2" id="KW-1185">Reference proteome</keyword>
<dbReference type="AlphaFoldDB" id="A0A5C6FF17"/>
<dbReference type="EMBL" id="SJPW01000001">
    <property type="protein sequence ID" value="TWU60101.1"/>
    <property type="molecule type" value="Genomic_DNA"/>
</dbReference>
<reference evidence="1 2" key="1">
    <citation type="submission" date="2019-02" db="EMBL/GenBank/DDBJ databases">
        <title>Deep-cultivation of Planctomycetes and their phenomic and genomic characterization uncovers novel biology.</title>
        <authorList>
            <person name="Wiegand S."/>
            <person name="Jogler M."/>
            <person name="Boedeker C."/>
            <person name="Pinto D."/>
            <person name="Vollmers J."/>
            <person name="Rivas-Marin E."/>
            <person name="Kohn T."/>
            <person name="Peeters S.H."/>
            <person name="Heuer A."/>
            <person name="Rast P."/>
            <person name="Oberbeckmann S."/>
            <person name="Bunk B."/>
            <person name="Jeske O."/>
            <person name="Meyerdierks A."/>
            <person name="Storesund J.E."/>
            <person name="Kallscheuer N."/>
            <person name="Luecker S."/>
            <person name="Lage O.M."/>
            <person name="Pohl T."/>
            <person name="Merkel B.J."/>
            <person name="Hornburger P."/>
            <person name="Mueller R.-W."/>
            <person name="Bruemmer F."/>
            <person name="Labrenz M."/>
            <person name="Spormann A.M."/>
            <person name="Op Den Camp H."/>
            <person name="Overmann J."/>
            <person name="Amann R."/>
            <person name="Jetten M.S.M."/>
            <person name="Mascher T."/>
            <person name="Medema M.H."/>
            <person name="Devos D.P."/>
            <person name="Kaster A.-K."/>
            <person name="Ovreas L."/>
            <person name="Rohde M."/>
            <person name="Galperin M.Y."/>
            <person name="Jogler C."/>
        </authorList>
    </citation>
    <scope>NUCLEOTIDE SEQUENCE [LARGE SCALE GENOMIC DNA]</scope>
    <source>
        <strain evidence="1 2">Poly51</strain>
    </source>
</reference>
<dbReference type="PROSITE" id="PS00409">
    <property type="entry name" value="PROKAR_NTER_METHYL"/>
    <property type="match status" value="1"/>
</dbReference>
<evidence type="ECO:0008006" key="3">
    <source>
        <dbReference type="Google" id="ProtNLM"/>
    </source>
</evidence>
<sequence>MMTYHPNRFPTKKTMTEKITAKRSGFTLLELLIATAATLLIMASLTRAFSLIGITVRDSRAAVSLSSDTRDINFRLRNDLNAVTASTDPTRPDDGVGYFMYQEGPLAKATTASFFGYGFANVTENTAQGYLPLSRWGDNDDYLAFTAKADEGNPFSGVVPWGVLEAQRAVAIVSAGGAYTVPAGYDAFQPVTITSDYAEVVYWVAPRISTGTPFATDNGVATDGMNEDGMPNYIDVDSNGLPTGTANTDSDGYPDELVLYRRTLLIRPDLNVSFNDIPASIRAASFQNTPTTVPLNSITTMRADQPTLCMLRQTTSAFEIDRADRFITPDYTAAAATSGGIWEYNAGIDQPNWLVGMAAVSQQMDLSVARDFVLAPSATSGGIPVVNTGRPSVNFSANNLEQLRDPHRRFAHVMMPGSLSVPAAASFGASGGSLACSMPLLALSPPNRFLTTGVVRTPATTTSLFGGGVADKFTLNGYLRPEFALGGSREGEDMVATNIVSFDVQAFDTGAPVFVSGGADLDPGRSGIDDDLNGTVDDLDEMGAILSDDRAIAPDDPYFFFGLRNLDSRTATIPGPISRPMSRGTFVDLGYFFQTGGNVRGEGSYSGSGTFLMNEYGTLCSNAFSGMRYTSLVPPPPAAAPGFPNNRYLEIWPGLRRSGKCLFRRNAQFVIQPTFDSWTNGYETDALNQVSYDTTWRPSPVTVGNVNDINSLDVGATYWVFNGSAATISPTVGPPVAIPPPPAPALPFDFTDPQTNATVFDNGSVSRDTLPPIEVKLPAIKITVENYDPTTKQVSTSEIVHHFGK</sequence>